<gene>
    <name evidence="2" type="ORF">COV49_04400</name>
</gene>
<accession>A0A2M6K859</accession>
<keyword evidence="1" id="KW-0472">Membrane</keyword>
<evidence type="ECO:0000256" key="1">
    <source>
        <dbReference type="SAM" id="Phobius"/>
    </source>
</evidence>
<organism evidence="2 3">
    <name type="scientific">Candidatus Falkowbacteria bacterium CG11_big_fil_rev_8_21_14_0_20_39_10</name>
    <dbReference type="NCBI Taxonomy" id="1974570"/>
    <lineage>
        <taxon>Bacteria</taxon>
        <taxon>Candidatus Falkowiibacteriota</taxon>
    </lineage>
</organism>
<dbReference type="EMBL" id="PCWW01000073">
    <property type="protein sequence ID" value="PIR12743.1"/>
    <property type="molecule type" value="Genomic_DNA"/>
</dbReference>
<evidence type="ECO:0000313" key="3">
    <source>
        <dbReference type="Proteomes" id="UP000230869"/>
    </source>
</evidence>
<evidence type="ECO:0000313" key="2">
    <source>
        <dbReference type="EMBL" id="PIR12743.1"/>
    </source>
</evidence>
<feature type="transmembrane region" description="Helical" evidence="1">
    <location>
        <begin position="7"/>
        <end position="27"/>
    </location>
</feature>
<proteinExistence type="predicted"/>
<reference evidence="2 3" key="1">
    <citation type="submission" date="2017-09" db="EMBL/GenBank/DDBJ databases">
        <title>Depth-based differentiation of microbial function through sediment-hosted aquifers and enrichment of novel symbionts in the deep terrestrial subsurface.</title>
        <authorList>
            <person name="Probst A.J."/>
            <person name="Ladd B."/>
            <person name="Jarett J.K."/>
            <person name="Geller-Mcgrath D.E."/>
            <person name="Sieber C.M."/>
            <person name="Emerson J.B."/>
            <person name="Anantharaman K."/>
            <person name="Thomas B.C."/>
            <person name="Malmstrom R."/>
            <person name="Stieglmeier M."/>
            <person name="Klingl A."/>
            <person name="Woyke T."/>
            <person name="Ryan C.M."/>
            <person name="Banfield J.F."/>
        </authorList>
    </citation>
    <scope>NUCLEOTIDE SEQUENCE [LARGE SCALE GENOMIC DNA]</scope>
    <source>
        <strain evidence="2">CG11_big_fil_rev_8_21_14_0_20_39_10</strain>
    </source>
</reference>
<keyword evidence="1" id="KW-0812">Transmembrane</keyword>
<name>A0A2M6K859_9BACT</name>
<dbReference type="Proteomes" id="UP000230869">
    <property type="component" value="Unassembled WGS sequence"/>
</dbReference>
<sequence>MNVNSKQAIWGAALILWIVFSLGYIGYDQWQDFQVSKINQAYQAGITNSVNSLITESEKCQPIKVYNGEKNVEFIAVSCLQQGQNQAAAPAPEAGE</sequence>
<dbReference type="AlphaFoldDB" id="A0A2M6K859"/>
<protein>
    <submittedName>
        <fullName evidence="2">Uncharacterized protein</fullName>
    </submittedName>
</protein>
<keyword evidence="1" id="KW-1133">Transmembrane helix</keyword>
<comment type="caution">
    <text evidence="2">The sequence shown here is derived from an EMBL/GenBank/DDBJ whole genome shotgun (WGS) entry which is preliminary data.</text>
</comment>